<gene>
    <name evidence="5" type="ORF">RT41_GL000154</name>
</gene>
<dbReference type="InterPro" id="IPR017853">
    <property type="entry name" value="GH"/>
</dbReference>
<keyword evidence="2" id="KW-0326">Glycosidase</keyword>
<dbReference type="InterPro" id="IPR051816">
    <property type="entry name" value="Glycosyl_Hydrolase_31"/>
</dbReference>
<sequence length="726" mass="84589">MTEQLIRIEYSPTGEFEDGQTQIVQDRNFEQVHFDVIEKENGIEILTSNLHLYYLGGVFTNSSLYADVKFNFSVYSNRWYYGKSYDGNLLGTTRTLDKVDGACELDEGIMSQNGFTILTDNSLVLTDSQDILGKSMDSIDIYLFAYGREYREALKDYYHLTGATPLLPRFALGNWWSRFYDYSETSYLDLMNKFKKKNVPLSVSVIDMDWHRVSDVPSRFGSGWTGYSWNKSLFPNPKRFLSELHDKGLKITLNDHPADGIRAFEDVYATLAKRLSLNEELEESAQFDFDNPEFRRGYFEDVHGPLEADGVDFWWLDWQQGSVSSSGADPLWLINHYQYRDAQKIMPNNIILSRYAGPGSHRYPLGFSGDTVISWESLDFQPYFTTTATNIGYTWWSHDIGGHMQGYKDNELSLRWLQYGVFSPINRLHSSKSEFTSKEPWHFDTDTEECMESFLRLRHRLIPYLYSANVLTHDEGLALIEPLYYRYPLDSEAYEYRNQYFFGSELMVAPITSKSIKELELGKVKVWFPKGKWYDFFTGQKYDGGVEISIFREKTQMPVFAKAGAIIPLDKNPMENNEFPRELMWCIFPGDNGEYVLHEEGCRTKIALKNKQLSLTLDFDDNISEAIKEKVMNRSHQVIYAGHTISDIYIGDFDLDLQDLNDKFDWKFENELFRRLDIAEINYEEKDYLYQKLSSIPEFDKRVAFLKNISSKELQDSIFELVYSGK</sequence>
<reference evidence="5 6" key="1">
    <citation type="submission" date="2014-12" db="EMBL/GenBank/DDBJ databases">
        <title>Draft genome sequences of 10 type strains of Lactococcus.</title>
        <authorList>
            <person name="Sun Z."/>
            <person name="Zhong Z."/>
            <person name="Liu W."/>
            <person name="Zhang W."/>
            <person name="Zhang H."/>
        </authorList>
    </citation>
    <scope>NUCLEOTIDE SEQUENCE [LARGE SCALE GENOMIC DNA]</scope>
    <source>
        <strain evidence="5 6">JCM 16395</strain>
    </source>
</reference>
<evidence type="ECO:0000313" key="6">
    <source>
        <dbReference type="Proteomes" id="UP000218181"/>
    </source>
</evidence>
<dbReference type="STRING" id="1291764.GCA_001311235_00376"/>
<dbReference type="InterPro" id="IPR013780">
    <property type="entry name" value="Glyco_hydro_b"/>
</dbReference>
<accession>A0A2A5RPL2</accession>
<evidence type="ECO:0000256" key="1">
    <source>
        <dbReference type="ARBA" id="ARBA00007806"/>
    </source>
</evidence>
<keyword evidence="2" id="KW-0378">Hydrolase</keyword>
<organism evidence="5 6">
    <name type="scientific">Lactococcus fujiensis JCM 16395</name>
    <dbReference type="NCBI Taxonomy" id="1291764"/>
    <lineage>
        <taxon>Bacteria</taxon>
        <taxon>Bacillati</taxon>
        <taxon>Bacillota</taxon>
        <taxon>Bacilli</taxon>
        <taxon>Lactobacillales</taxon>
        <taxon>Streptococcaceae</taxon>
        <taxon>Lactococcus</taxon>
    </lineage>
</organism>
<proteinExistence type="inferred from homology"/>
<evidence type="ECO:0000313" key="5">
    <source>
        <dbReference type="EMBL" id="PCS01390.1"/>
    </source>
</evidence>
<keyword evidence="6" id="KW-1185">Reference proteome</keyword>
<dbReference type="CDD" id="cd06595">
    <property type="entry name" value="GH31_u1"/>
    <property type="match status" value="1"/>
</dbReference>
<dbReference type="Pfam" id="PF01055">
    <property type="entry name" value="Glyco_hydro_31_2nd"/>
    <property type="match status" value="1"/>
</dbReference>
<dbReference type="SUPFAM" id="SSF51011">
    <property type="entry name" value="Glycosyl hydrolase domain"/>
    <property type="match status" value="1"/>
</dbReference>
<dbReference type="GO" id="GO:0004553">
    <property type="term" value="F:hydrolase activity, hydrolyzing O-glycosyl compounds"/>
    <property type="evidence" value="ECO:0007669"/>
    <property type="project" value="InterPro"/>
</dbReference>
<evidence type="ECO:0000259" key="4">
    <source>
        <dbReference type="Pfam" id="PF21365"/>
    </source>
</evidence>
<dbReference type="Gene3D" id="3.20.20.80">
    <property type="entry name" value="Glycosidases"/>
    <property type="match status" value="1"/>
</dbReference>
<dbReference type="PANTHER" id="PTHR43863">
    <property type="entry name" value="HYDROLASE, PUTATIVE (AFU_ORTHOLOGUE AFUA_1G03140)-RELATED"/>
    <property type="match status" value="1"/>
</dbReference>
<dbReference type="EMBL" id="JXJU01000001">
    <property type="protein sequence ID" value="PCS01390.1"/>
    <property type="molecule type" value="Genomic_DNA"/>
</dbReference>
<comment type="similarity">
    <text evidence="1 2">Belongs to the glycosyl hydrolase 31 family.</text>
</comment>
<dbReference type="InterPro" id="IPR048395">
    <property type="entry name" value="Glyco_hydro_31_C"/>
</dbReference>
<dbReference type="PANTHER" id="PTHR43863:SF2">
    <property type="entry name" value="MALTASE-GLUCOAMYLASE"/>
    <property type="match status" value="1"/>
</dbReference>
<dbReference type="GO" id="GO:0005975">
    <property type="term" value="P:carbohydrate metabolic process"/>
    <property type="evidence" value="ECO:0007669"/>
    <property type="project" value="InterPro"/>
</dbReference>
<dbReference type="Gene3D" id="2.60.40.1180">
    <property type="entry name" value="Golgi alpha-mannosidase II"/>
    <property type="match status" value="1"/>
</dbReference>
<comment type="caution">
    <text evidence="5">The sequence shown here is derived from an EMBL/GenBank/DDBJ whole genome shotgun (WGS) entry which is preliminary data.</text>
</comment>
<dbReference type="SUPFAM" id="SSF51445">
    <property type="entry name" value="(Trans)glycosidases"/>
    <property type="match status" value="1"/>
</dbReference>
<feature type="domain" description="Glycoside hydrolase family 31 TIM barrel" evidence="3">
    <location>
        <begin position="164"/>
        <end position="468"/>
    </location>
</feature>
<evidence type="ECO:0000256" key="2">
    <source>
        <dbReference type="RuleBase" id="RU361185"/>
    </source>
</evidence>
<dbReference type="Pfam" id="PF21365">
    <property type="entry name" value="Glyco_hydro_31_3rd"/>
    <property type="match status" value="1"/>
</dbReference>
<dbReference type="Proteomes" id="UP000218181">
    <property type="component" value="Unassembled WGS sequence"/>
</dbReference>
<feature type="domain" description="Glycosyl hydrolase family 31 C-terminal" evidence="4">
    <location>
        <begin position="477"/>
        <end position="567"/>
    </location>
</feature>
<dbReference type="InterPro" id="IPR000322">
    <property type="entry name" value="Glyco_hydro_31_TIM"/>
</dbReference>
<evidence type="ECO:0000259" key="3">
    <source>
        <dbReference type="Pfam" id="PF01055"/>
    </source>
</evidence>
<name>A0A2A5RPL2_9LACT</name>
<dbReference type="AlphaFoldDB" id="A0A2A5RPL2"/>
<protein>
    <submittedName>
        <fullName evidence="5">Alpha-xylosidase</fullName>
    </submittedName>
</protein>